<dbReference type="InParanoid" id="A0A7J8IZD9"/>
<evidence type="ECO:0000313" key="1">
    <source>
        <dbReference type="EMBL" id="KAF6489934.1"/>
    </source>
</evidence>
<protein>
    <submittedName>
        <fullName evidence="1">Uncharacterized protein</fullName>
    </submittedName>
</protein>
<evidence type="ECO:0000313" key="2">
    <source>
        <dbReference type="Proteomes" id="UP000550707"/>
    </source>
</evidence>
<reference evidence="1 2" key="1">
    <citation type="journal article" date="2020" name="Nature">
        <title>Six reference-quality genomes reveal evolution of bat adaptations.</title>
        <authorList>
            <person name="Jebb D."/>
            <person name="Huang Z."/>
            <person name="Pippel M."/>
            <person name="Hughes G.M."/>
            <person name="Lavrichenko K."/>
            <person name="Devanna P."/>
            <person name="Winkler S."/>
            <person name="Jermiin L.S."/>
            <person name="Skirmuntt E.C."/>
            <person name="Katzourakis A."/>
            <person name="Burkitt-Gray L."/>
            <person name="Ray D.A."/>
            <person name="Sullivan K.A.M."/>
            <person name="Roscito J.G."/>
            <person name="Kirilenko B.M."/>
            <person name="Davalos L.M."/>
            <person name="Corthals A.P."/>
            <person name="Power M.L."/>
            <person name="Jones G."/>
            <person name="Ransome R.D."/>
            <person name="Dechmann D.K.N."/>
            <person name="Locatelli A.G."/>
            <person name="Puechmaille S.J."/>
            <person name="Fedrigo O."/>
            <person name="Jarvis E.D."/>
            <person name="Hiller M."/>
            <person name="Vernes S.C."/>
            <person name="Myers E.W."/>
            <person name="Teeling E.C."/>
        </authorList>
    </citation>
    <scope>NUCLEOTIDE SEQUENCE [LARGE SCALE GENOMIC DNA]</scope>
    <source>
        <strain evidence="1">MMolMol1</strain>
        <tissue evidence="1">Muscle</tissue>
    </source>
</reference>
<keyword evidence="2" id="KW-1185">Reference proteome</keyword>
<dbReference type="AlphaFoldDB" id="A0A7J8IZD9"/>
<dbReference type="Proteomes" id="UP000550707">
    <property type="component" value="Unassembled WGS sequence"/>
</dbReference>
<sequence>MNGSVVYFLSLIQKANGILFSHHHLSRVLFHLHPFPTAVTTPLSMSVSSLPLLLNPLTPQHHPPPKKNIHTHVKWFLIKTLCWELKKLCTKRQETFYLWFCSELRAGTMSRALNLPLFLLQPIK</sequence>
<accession>A0A7J8IZD9</accession>
<gene>
    <name evidence="1" type="ORF">HJG59_010328</name>
</gene>
<dbReference type="EMBL" id="JACASF010000003">
    <property type="protein sequence ID" value="KAF6489934.1"/>
    <property type="molecule type" value="Genomic_DNA"/>
</dbReference>
<proteinExistence type="predicted"/>
<name>A0A7J8IZD9_MOLMO</name>
<organism evidence="1 2">
    <name type="scientific">Molossus molossus</name>
    <name type="common">Pallas' mastiff bat</name>
    <name type="synonym">Vespertilio molossus</name>
    <dbReference type="NCBI Taxonomy" id="27622"/>
    <lineage>
        <taxon>Eukaryota</taxon>
        <taxon>Metazoa</taxon>
        <taxon>Chordata</taxon>
        <taxon>Craniata</taxon>
        <taxon>Vertebrata</taxon>
        <taxon>Euteleostomi</taxon>
        <taxon>Mammalia</taxon>
        <taxon>Eutheria</taxon>
        <taxon>Laurasiatheria</taxon>
        <taxon>Chiroptera</taxon>
        <taxon>Yangochiroptera</taxon>
        <taxon>Molossidae</taxon>
        <taxon>Molossus</taxon>
    </lineage>
</organism>
<comment type="caution">
    <text evidence="1">The sequence shown here is derived from an EMBL/GenBank/DDBJ whole genome shotgun (WGS) entry which is preliminary data.</text>
</comment>